<keyword evidence="4" id="KW-0067">ATP-binding</keyword>
<evidence type="ECO:0000256" key="2">
    <source>
        <dbReference type="ARBA" id="ARBA00022741"/>
    </source>
</evidence>
<dbReference type="InterPro" id="IPR023198">
    <property type="entry name" value="PGP-like_dom2"/>
</dbReference>
<dbReference type="Pfam" id="PF04265">
    <property type="entry name" value="TPK_B1_binding"/>
    <property type="match status" value="1"/>
</dbReference>
<evidence type="ECO:0000313" key="8">
    <source>
        <dbReference type="Proteomes" id="UP000054078"/>
    </source>
</evidence>
<keyword evidence="2" id="KW-0547">Nucleotide-binding</keyword>
<dbReference type="SUPFAM" id="SSF56784">
    <property type="entry name" value="HAD-like"/>
    <property type="match status" value="1"/>
</dbReference>
<dbReference type="OrthoDB" id="9797743at2"/>
<dbReference type="SMART" id="SM00983">
    <property type="entry name" value="TPK_B1_binding"/>
    <property type="match status" value="1"/>
</dbReference>
<evidence type="ECO:0000313" key="7">
    <source>
        <dbReference type="EMBL" id="KUH57857.1"/>
    </source>
</evidence>
<organism evidence="7 8">
    <name type="scientific">Tractidigestivibacter scatoligenes</name>
    <name type="common">Olsenella scatoligenes</name>
    <dbReference type="NCBI Taxonomy" id="1299998"/>
    <lineage>
        <taxon>Bacteria</taxon>
        <taxon>Bacillati</taxon>
        <taxon>Actinomycetota</taxon>
        <taxon>Coriobacteriia</taxon>
        <taxon>Coriobacteriales</taxon>
        <taxon>Atopobiaceae</taxon>
        <taxon>Tractidigestivibacter</taxon>
    </lineage>
</organism>
<keyword evidence="3" id="KW-0418">Kinase</keyword>
<protein>
    <recommendedName>
        <fullName evidence="5">Thiamine diphosphokinase</fullName>
        <ecNumber evidence="5">2.7.6.2</ecNumber>
    </recommendedName>
</protein>
<dbReference type="SUPFAM" id="SSF63999">
    <property type="entry name" value="Thiamin pyrophosphokinase, catalytic domain"/>
    <property type="match status" value="1"/>
</dbReference>
<dbReference type="PANTHER" id="PTHR18901:SF38">
    <property type="entry name" value="PSEUDOURIDINE-5'-PHOSPHATASE"/>
    <property type="match status" value="1"/>
</dbReference>
<dbReference type="RefSeq" id="WP_059055578.1">
    <property type="nucleotide sequence ID" value="NZ_LOJF01000011.1"/>
</dbReference>
<dbReference type="InterPro" id="IPR041492">
    <property type="entry name" value="HAD_2"/>
</dbReference>
<evidence type="ECO:0000256" key="3">
    <source>
        <dbReference type="ARBA" id="ARBA00022777"/>
    </source>
</evidence>
<dbReference type="GO" id="GO:0004788">
    <property type="term" value="F:thiamine diphosphokinase activity"/>
    <property type="evidence" value="ECO:0007669"/>
    <property type="project" value="UniProtKB-UniRule"/>
</dbReference>
<dbReference type="SFLD" id="SFLDS00003">
    <property type="entry name" value="Haloacid_Dehalogenase"/>
    <property type="match status" value="1"/>
</dbReference>
<dbReference type="Pfam" id="PF13419">
    <property type="entry name" value="HAD_2"/>
    <property type="match status" value="1"/>
</dbReference>
<dbReference type="InterPro" id="IPR006282">
    <property type="entry name" value="Thi_PPkinase"/>
</dbReference>
<dbReference type="CDD" id="cd07995">
    <property type="entry name" value="TPK"/>
    <property type="match status" value="1"/>
</dbReference>
<reference evidence="7 8" key="1">
    <citation type="submission" date="2015-12" db="EMBL/GenBank/DDBJ databases">
        <title>Draft Genome Sequence of Olsenella scatoligenes SK9K4T; a Producer of 3-Methylindole- (skatole) and 4-Methylphenol- (p-cresol) Isolated from Pig Feces.</title>
        <authorList>
            <person name="Li X."/>
            <person name="Borg B."/>
            <person name="Canibe N."/>
        </authorList>
    </citation>
    <scope>NUCLEOTIDE SEQUENCE [LARGE SCALE GENOMIC DNA]</scope>
    <source>
        <strain evidence="7 8">SK9K4</strain>
    </source>
</reference>
<dbReference type="Gene3D" id="1.10.150.240">
    <property type="entry name" value="Putative phosphatase, domain 2"/>
    <property type="match status" value="1"/>
</dbReference>
<dbReference type="SFLD" id="SFLDG01129">
    <property type="entry name" value="C1.5:_HAD__Beta-PGM__Phosphata"/>
    <property type="match status" value="1"/>
</dbReference>
<dbReference type="GO" id="GO:0030975">
    <property type="term" value="F:thiamine binding"/>
    <property type="evidence" value="ECO:0007669"/>
    <property type="project" value="InterPro"/>
</dbReference>
<name>A0A100YUT8_TRASO</name>
<dbReference type="AlphaFoldDB" id="A0A100YUT8"/>
<dbReference type="GO" id="GO:0009229">
    <property type="term" value="P:thiamine diphosphate biosynthetic process"/>
    <property type="evidence" value="ECO:0007669"/>
    <property type="project" value="InterPro"/>
</dbReference>
<keyword evidence="1" id="KW-0808">Transferase</keyword>
<dbReference type="EMBL" id="LOJF01000011">
    <property type="protein sequence ID" value="KUH57857.1"/>
    <property type="molecule type" value="Genomic_DNA"/>
</dbReference>
<gene>
    <name evidence="7" type="ORF">AUL39_09205</name>
</gene>
<accession>A0A100YUT8</accession>
<keyword evidence="8" id="KW-1185">Reference proteome</keyword>
<dbReference type="InterPro" id="IPR036759">
    <property type="entry name" value="TPK_catalytic_sf"/>
</dbReference>
<sequence length="454" mass="48471">MAFKGAIFDCDGTLVDSMCMWSHVMIELARSHGCANVDPAFFDRVESVTLRDGCQIMHDELGIDAPVSDLYEEVCVIVRHHYATDIPLMPGAREFLEELSAAGIPMVIATSTPLREVRVALEAHDLSHFFKDIVTTEQVGGRDKAFPDVYLEAARRLGTPVGETWVFEDAPFGVRTSKRAGFNVVGLMNDHDGRDERDVQPWCDIYVHGFAELSLALIEDYAATPAAQDAASDADPLRVLVVDGSPAPSSPALVARLADRADYVVAADRGAETCRAAGVVPDAYCGDHDSVSAAEGAWASNEAGRSISFPSEKYATDLSLAIDCARHEAARQRRPLRLTVTCASGGRPDHALGVLGLLVGAANACPALVEDSFEMRVVSAVGAREWRLGTDAHGRTFSAVAVAPGTVVSESGMKWCLDEKPLGLLNDLGISNVVESEDAVVSVSSGAVAAFLLR</sequence>
<dbReference type="CDD" id="cd07505">
    <property type="entry name" value="HAD_BPGM-like"/>
    <property type="match status" value="1"/>
</dbReference>
<evidence type="ECO:0000256" key="5">
    <source>
        <dbReference type="NCBIfam" id="TIGR01378"/>
    </source>
</evidence>
<dbReference type="Proteomes" id="UP000054078">
    <property type="component" value="Unassembled WGS sequence"/>
</dbReference>
<dbReference type="STRING" id="1299998.AUL39_09205"/>
<dbReference type="InterPro" id="IPR023214">
    <property type="entry name" value="HAD_sf"/>
</dbReference>
<dbReference type="Gene3D" id="3.40.50.1000">
    <property type="entry name" value="HAD superfamily/HAD-like"/>
    <property type="match status" value="1"/>
</dbReference>
<dbReference type="InterPro" id="IPR007373">
    <property type="entry name" value="Thiamin_PyroPKinase_B1-bd"/>
</dbReference>
<dbReference type="GO" id="GO:0005524">
    <property type="term" value="F:ATP binding"/>
    <property type="evidence" value="ECO:0007669"/>
    <property type="project" value="UniProtKB-KW"/>
</dbReference>
<evidence type="ECO:0000256" key="1">
    <source>
        <dbReference type="ARBA" id="ARBA00022679"/>
    </source>
</evidence>
<dbReference type="EC" id="2.7.6.2" evidence="5"/>
<dbReference type="NCBIfam" id="TIGR01509">
    <property type="entry name" value="HAD-SF-IA-v3"/>
    <property type="match status" value="1"/>
</dbReference>
<evidence type="ECO:0000259" key="6">
    <source>
        <dbReference type="SMART" id="SM00983"/>
    </source>
</evidence>
<dbReference type="Gene3D" id="3.40.50.10240">
    <property type="entry name" value="Thiamin pyrophosphokinase, catalytic domain"/>
    <property type="match status" value="1"/>
</dbReference>
<dbReference type="PANTHER" id="PTHR18901">
    <property type="entry name" value="2-DEOXYGLUCOSE-6-PHOSPHATE PHOSPHATASE 2"/>
    <property type="match status" value="1"/>
</dbReference>
<proteinExistence type="predicted"/>
<dbReference type="InterPro" id="IPR007371">
    <property type="entry name" value="TPK_catalytic"/>
</dbReference>
<dbReference type="NCBIfam" id="TIGR01378">
    <property type="entry name" value="thi_PPkinase"/>
    <property type="match status" value="1"/>
</dbReference>
<dbReference type="GO" id="GO:0016791">
    <property type="term" value="F:phosphatase activity"/>
    <property type="evidence" value="ECO:0007669"/>
    <property type="project" value="TreeGrafter"/>
</dbReference>
<feature type="domain" description="Thiamin pyrophosphokinase thiamin-binding" evidence="6">
    <location>
        <begin position="389"/>
        <end position="449"/>
    </location>
</feature>
<dbReference type="InterPro" id="IPR036412">
    <property type="entry name" value="HAD-like_sf"/>
</dbReference>
<dbReference type="InterPro" id="IPR006439">
    <property type="entry name" value="HAD-SF_hydro_IA"/>
</dbReference>
<comment type="caution">
    <text evidence="7">The sequence shown here is derived from an EMBL/GenBank/DDBJ whole genome shotgun (WGS) entry which is preliminary data.</text>
</comment>
<evidence type="ECO:0000256" key="4">
    <source>
        <dbReference type="ARBA" id="ARBA00022840"/>
    </source>
</evidence>
<dbReference type="GO" id="GO:0006772">
    <property type="term" value="P:thiamine metabolic process"/>
    <property type="evidence" value="ECO:0007669"/>
    <property type="project" value="UniProtKB-UniRule"/>
</dbReference>
<dbReference type="Pfam" id="PF04263">
    <property type="entry name" value="TPK_catalytic"/>
    <property type="match status" value="1"/>
</dbReference>
<dbReference type="GO" id="GO:0016301">
    <property type="term" value="F:kinase activity"/>
    <property type="evidence" value="ECO:0007669"/>
    <property type="project" value="UniProtKB-KW"/>
</dbReference>